<feature type="transmembrane region" description="Helical" evidence="7">
    <location>
        <begin position="236"/>
        <end position="260"/>
    </location>
</feature>
<evidence type="ECO:0000256" key="1">
    <source>
        <dbReference type="ARBA" id="ARBA00004651"/>
    </source>
</evidence>
<dbReference type="PROSITE" id="PS50928">
    <property type="entry name" value="ABC_TM1"/>
    <property type="match status" value="1"/>
</dbReference>
<evidence type="ECO:0000256" key="3">
    <source>
        <dbReference type="ARBA" id="ARBA00022475"/>
    </source>
</evidence>
<comment type="subcellular location">
    <subcellularLocation>
        <location evidence="1 7">Cell membrane</location>
        <topology evidence="1 7">Multi-pass membrane protein</topology>
    </subcellularLocation>
</comment>
<feature type="transmembrane region" description="Helical" evidence="7">
    <location>
        <begin position="139"/>
        <end position="159"/>
    </location>
</feature>
<comment type="similarity">
    <text evidence="7">Belongs to the binding-protein-dependent transport system permease family.</text>
</comment>
<keyword evidence="10" id="KW-1185">Reference proteome</keyword>
<evidence type="ECO:0000256" key="2">
    <source>
        <dbReference type="ARBA" id="ARBA00022448"/>
    </source>
</evidence>
<keyword evidence="3" id="KW-1003">Cell membrane</keyword>
<dbReference type="CDD" id="cd06261">
    <property type="entry name" value="TM_PBP2"/>
    <property type="match status" value="1"/>
</dbReference>
<evidence type="ECO:0000313" key="10">
    <source>
        <dbReference type="Proteomes" id="UP000515823"/>
    </source>
</evidence>
<evidence type="ECO:0000256" key="6">
    <source>
        <dbReference type="ARBA" id="ARBA00023136"/>
    </source>
</evidence>
<dbReference type="GO" id="GO:0005886">
    <property type="term" value="C:plasma membrane"/>
    <property type="evidence" value="ECO:0007669"/>
    <property type="project" value="UniProtKB-SubCell"/>
</dbReference>
<dbReference type="InterPro" id="IPR035906">
    <property type="entry name" value="MetI-like_sf"/>
</dbReference>
<dbReference type="Proteomes" id="UP000515823">
    <property type="component" value="Chromosome"/>
</dbReference>
<keyword evidence="6 7" id="KW-0472">Membrane</keyword>
<gene>
    <name evidence="9" type="ORF">H9Q78_01140</name>
</gene>
<dbReference type="InterPro" id="IPR045621">
    <property type="entry name" value="BPD_transp_1_N"/>
</dbReference>
<dbReference type="EMBL" id="CP060634">
    <property type="protein sequence ID" value="QNM05808.1"/>
    <property type="molecule type" value="Genomic_DNA"/>
</dbReference>
<proteinExistence type="inferred from homology"/>
<evidence type="ECO:0000313" key="9">
    <source>
        <dbReference type="EMBL" id="QNM05808.1"/>
    </source>
</evidence>
<keyword evidence="2 7" id="KW-0813">Transport</keyword>
<dbReference type="GO" id="GO:0071916">
    <property type="term" value="F:dipeptide transmembrane transporter activity"/>
    <property type="evidence" value="ECO:0007669"/>
    <property type="project" value="TreeGrafter"/>
</dbReference>
<feature type="transmembrane region" description="Helical" evidence="7">
    <location>
        <begin position="102"/>
        <end position="127"/>
    </location>
</feature>
<evidence type="ECO:0000256" key="5">
    <source>
        <dbReference type="ARBA" id="ARBA00022989"/>
    </source>
</evidence>
<dbReference type="PANTHER" id="PTHR43163">
    <property type="entry name" value="DIPEPTIDE TRANSPORT SYSTEM PERMEASE PROTEIN DPPB-RELATED"/>
    <property type="match status" value="1"/>
</dbReference>
<dbReference type="SUPFAM" id="SSF161098">
    <property type="entry name" value="MetI-like"/>
    <property type="match status" value="1"/>
</dbReference>
<dbReference type="InterPro" id="IPR000515">
    <property type="entry name" value="MetI-like"/>
</dbReference>
<dbReference type="Pfam" id="PF00528">
    <property type="entry name" value="BPD_transp_1"/>
    <property type="match status" value="1"/>
</dbReference>
<keyword evidence="5 7" id="KW-1133">Transmembrane helix</keyword>
<evidence type="ECO:0000256" key="4">
    <source>
        <dbReference type="ARBA" id="ARBA00022692"/>
    </source>
</evidence>
<reference evidence="9 10" key="1">
    <citation type="submission" date="2020-08" db="EMBL/GenBank/DDBJ databases">
        <authorList>
            <person name="Liu C."/>
            <person name="Sun Q."/>
        </authorList>
    </citation>
    <scope>NUCLEOTIDE SEQUENCE [LARGE SCALE GENOMIC DNA]</scope>
    <source>
        <strain evidence="9 10">NSJ-38</strain>
    </source>
</reference>
<feature type="transmembrane region" description="Helical" evidence="7">
    <location>
        <begin position="280"/>
        <end position="304"/>
    </location>
</feature>
<evidence type="ECO:0000259" key="8">
    <source>
        <dbReference type="PROSITE" id="PS50928"/>
    </source>
</evidence>
<keyword evidence="4 7" id="KW-0812">Transmembrane</keyword>
<dbReference type="Pfam" id="PF19300">
    <property type="entry name" value="BPD_transp_1_N"/>
    <property type="match status" value="1"/>
</dbReference>
<dbReference type="KEGG" id="qdo:H9Q78_01140"/>
<dbReference type="AlphaFoldDB" id="A0A7G9G4S6"/>
<accession>A0A7G9G4S6</accession>
<protein>
    <submittedName>
        <fullName evidence="9">ABC transporter permease</fullName>
    </submittedName>
</protein>
<feature type="domain" description="ABC transmembrane type-1" evidence="8">
    <location>
        <begin position="100"/>
        <end position="301"/>
    </location>
</feature>
<dbReference type="Gene3D" id="1.10.3720.10">
    <property type="entry name" value="MetI-like"/>
    <property type="match status" value="1"/>
</dbReference>
<dbReference type="PANTHER" id="PTHR43163:SF6">
    <property type="entry name" value="DIPEPTIDE TRANSPORT SYSTEM PERMEASE PROTEIN DPPB-RELATED"/>
    <property type="match status" value="1"/>
</dbReference>
<name>A0A7G9G4S6_9FIRM</name>
<evidence type="ECO:0000256" key="7">
    <source>
        <dbReference type="RuleBase" id="RU363032"/>
    </source>
</evidence>
<sequence length="316" mass="34259">MILKYLGRRLLLTIPVLFGITLLAFLLGVLSPGNPAEIALSGGGEYAVTEKQISSIEEEMGLDKSYPAQYLSWIRGVLKGDWGTSFRTKKPVRDELFSRFGITLKLAVCAIFLTVAVGISLGILGAARRGRFIDKAGQGLSVLFLSIPSFWAAILLIHIFSERLHLLPTSGQDSWRHMVLPVIALSLNTTGTTIRLMRSSMLGELGKQYITAARGKGISERIVFLKHALINSLAPVVTLLGNYLGGILGGVVVVESVFAINGIGKFALDSIAVRDYPALQGYVLITGTAFVIIHMLVDLICYFLNPQIRLGEGETV</sequence>
<organism evidence="9 10">
    <name type="scientific">Qiania dongpingensis</name>
    <dbReference type="NCBI Taxonomy" id="2763669"/>
    <lineage>
        <taxon>Bacteria</taxon>
        <taxon>Bacillati</taxon>
        <taxon>Bacillota</taxon>
        <taxon>Clostridia</taxon>
        <taxon>Lachnospirales</taxon>
        <taxon>Lachnospiraceae</taxon>
        <taxon>Qiania</taxon>
    </lineage>
</organism>
<feature type="transmembrane region" description="Helical" evidence="7">
    <location>
        <begin position="12"/>
        <end position="30"/>
    </location>
</feature>
<dbReference type="RefSeq" id="WP_249303072.1">
    <property type="nucleotide sequence ID" value="NZ_CP060634.1"/>
</dbReference>